<dbReference type="HAMAP" id="MF_01972">
    <property type="entry name" value="T23O"/>
    <property type="match status" value="1"/>
</dbReference>
<comment type="function">
    <text evidence="1">Heme-dependent dioxygenase that catalyzes the oxidative cleavage of the L-tryptophan (L-Trp) pyrrole ring and converts L-tryptophan to N-formyl-L-kynurenine. Catalyzes the oxidative cleavage of the indole moiety.</text>
</comment>
<keyword evidence="3" id="KW-1185">Reference proteome</keyword>
<feature type="binding site" description="axial binding residue" evidence="1">
    <location>
        <position position="302"/>
    </location>
    <ligand>
        <name>heme</name>
        <dbReference type="ChEBI" id="CHEBI:30413"/>
    </ligand>
    <ligandPart>
        <name>Fe</name>
        <dbReference type="ChEBI" id="CHEBI:18248"/>
    </ligandPart>
</feature>
<keyword evidence="1" id="KW-0479">Metal-binding</keyword>
<feature type="binding site" evidence="1">
    <location>
        <position position="316"/>
    </location>
    <ligand>
        <name>substrate</name>
    </ligand>
</feature>
<dbReference type="SUPFAM" id="SSF140959">
    <property type="entry name" value="Indolic compounds 2,3-dioxygenase-like"/>
    <property type="match status" value="1"/>
</dbReference>
<dbReference type="Gene3D" id="1.20.58.480">
    <property type="match status" value="1"/>
</dbReference>
<comment type="similarity">
    <text evidence="1">Belongs to the tryptophan 2,3-dioxygenase family.</text>
</comment>
<reference evidence="3" key="1">
    <citation type="journal article" date="2019" name="Int. J. Syst. Evol. Microbiol.">
        <title>The Global Catalogue of Microorganisms (GCM) 10K type strain sequencing project: providing services to taxonomists for standard genome sequencing and annotation.</title>
        <authorList>
            <consortium name="The Broad Institute Genomics Platform"/>
            <consortium name="The Broad Institute Genome Sequencing Center for Infectious Disease"/>
            <person name="Wu L."/>
            <person name="Ma J."/>
        </authorList>
    </citation>
    <scope>NUCLEOTIDE SEQUENCE [LARGE SCALE GENOMIC DNA]</scope>
    <source>
        <strain evidence="3">KCTC 23299</strain>
    </source>
</reference>
<sequence length="367" mass="42135">MAVNYHDYLQLEKILSAQQTESDKLQMPAHDEMLFIIIHQAYELWFKQIHYELDSIIATMNQPALNDNSPELQTAVHRLDRMATIMRVLVHQFDIMETMTPMDFLDFRDMLRPASGFQSWQFKELEAKLGLKFEERHGKEYYTAQLRPDHINIIKNAENSQSLFELVNSWLERMPFFEDETAFGDESFWQQYRKAYDNSLAEAEKNNLQLFDSIFFNDDKVESITAAAGVSTTATGGCPMGYGGTPAATQQGTVVKHLSAKASRAALFIMLYRGYPLLQQPFQLLTGLLEMDVQLSSWRYRHMNMVHRIIGTRIGTGGSTGKDYLKGAADKHYIFREVAQLNSFLIERRRLPALPLSVEAKLGFVHA</sequence>
<evidence type="ECO:0000313" key="3">
    <source>
        <dbReference type="Proteomes" id="UP001597511"/>
    </source>
</evidence>
<dbReference type="PANTHER" id="PTHR10138:SF0">
    <property type="entry name" value="TRYPTOPHAN 2,3-DIOXYGENASE"/>
    <property type="match status" value="1"/>
</dbReference>
<comment type="catalytic activity">
    <reaction evidence="1">
        <text>L-tryptophan + O2 = N-formyl-L-kynurenine</text>
        <dbReference type="Rhea" id="RHEA:24536"/>
        <dbReference type="ChEBI" id="CHEBI:15379"/>
        <dbReference type="ChEBI" id="CHEBI:57912"/>
        <dbReference type="ChEBI" id="CHEBI:58629"/>
        <dbReference type="EC" id="1.13.11.11"/>
    </reaction>
</comment>
<comment type="caution">
    <text evidence="2">The sequence shown here is derived from an EMBL/GenBank/DDBJ whole genome shotgun (WGS) entry which is preliminary data.</text>
</comment>
<dbReference type="Proteomes" id="UP001597511">
    <property type="component" value="Unassembled WGS sequence"/>
</dbReference>
<comment type="cofactor">
    <cofactor evidence="1">
        <name>heme</name>
        <dbReference type="ChEBI" id="CHEBI:30413"/>
    </cofactor>
    <text evidence="1">Binds 1 heme group per subunit.</text>
</comment>
<feature type="binding site" evidence="1">
    <location>
        <begin position="35"/>
        <end position="39"/>
    </location>
    <ligand>
        <name>substrate</name>
    </ligand>
</feature>
<comment type="pathway">
    <text evidence="1">Amino-acid degradation; L-tryptophan degradation via kynurenine pathway; L-kynurenine from L-tryptophan: step 1/2.</text>
</comment>
<keyword evidence="1" id="KW-0823">Tryptophan catabolism</keyword>
<keyword evidence="1" id="KW-0223">Dioxygenase</keyword>
<keyword evidence="1" id="KW-0349">Heme</keyword>
<feature type="binding site" evidence="1">
    <location>
        <position position="108"/>
    </location>
    <ligand>
        <name>substrate</name>
    </ligand>
</feature>
<comment type="caution">
    <text evidence="1">Lacks conserved residue(s) required for the propagation of feature annotation.</text>
</comment>
<evidence type="ECO:0000256" key="1">
    <source>
        <dbReference type="HAMAP-Rule" id="MF_01972"/>
    </source>
</evidence>
<keyword evidence="1" id="KW-0560">Oxidoreductase</keyword>
<dbReference type="EC" id="1.13.11.11" evidence="1"/>
<keyword evidence="1" id="KW-0408">Iron</keyword>
<dbReference type="PANTHER" id="PTHR10138">
    <property type="entry name" value="TRYPTOPHAN 2,3-DIOXYGENASE"/>
    <property type="match status" value="1"/>
</dbReference>
<dbReference type="Gene3D" id="1.10.287.3810">
    <property type="match status" value="1"/>
</dbReference>
<dbReference type="Pfam" id="PF03301">
    <property type="entry name" value="Trp_dioxygenase"/>
    <property type="match status" value="1"/>
</dbReference>
<name>A0ABW6A3J2_9BACT</name>
<dbReference type="RefSeq" id="WP_386097533.1">
    <property type="nucleotide sequence ID" value="NZ_JBHUOZ010000002.1"/>
</dbReference>
<dbReference type="InterPro" id="IPR004981">
    <property type="entry name" value="Trp_2_3_dOase"/>
</dbReference>
<comment type="subunit">
    <text evidence="1">Homotetramer.</text>
</comment>
<organism evidence="2 3">
    <name type="scientific">Terrimonas rubra</name>
    <dbReference type="NCBI Taxonomy" id="1035890"/>
    <lineage>
        <taxon>Bacteria</taxon>
        <taxon>Pseudomonadati</taxon>
        <taxon>Bacteroidota</taxon>
        <taxon>Chitinophagia</taxon>
        <taxon>Chitinophagales</taxon>
        <taxon>Chitinophagaceae</taxon>
        <taxon>Terrimonas</taxon>
    </lineage>
</organism>
<protein>
    <recommendedName>
        <fullName evidence="1">Tryptophan 2,3-dioxygenase</fullName>
        <shortName evidence="1">TDO</shortName>
        <ecNumber evidence="1">1.13.11.11</ecNumber>
    </recommendedName>
    <alternativeName>
        <fullName evidence="1">Tryptamin 2,3-dioxygenase</fullName>
    </alternativeName>
    <alternativeName>
        <fullName evidence="1">Tryptophan oxygenase</fullName>
        <shortName evidence="1">TO</shortName>
        <shortName evidence="1">TRPO</shortName>
    </alternativeName>
    <alternativeName>
        <fullName evidence="1">Tryptophan pyrrolase</fullName>
    </alternativeName>
    <alternativeName>
        <fullName evidence="1">Tryptophanase</fullName>
    </alternativeName>
</protein>
<gene>
    <name evidence="1" type="primary">kynA</name>
    <name evidence="2" type="ORF">ACFS6H_09160</name>
</gene>
<evidence type="ECO:0000313" key="2">
    <source>
        <dbReference type="EMBL" id="MFD2919873.1"/>
    </source>
</evidence>
<dbReference type="InterPro" id="IPR037217">
    <property type="entry name" value="Trp/Indoleamine_2_3_dOase-like"/>
</dbReference>
<accession>A0ABW6A3J2</accession>
<dbReference type="EMBL" id="JBHUOZ010000002">
    <property type="protein sequence ID" value="MFD2919873.1"/>
    <property type="molecule type" value="Genomic_DNA"/>
</dbReference>
<proteinExistence type="inferred from homology"/>